<feature type="domain" description="PDZ" evidence="12">
    <location>
        <begin position="119"/>
        <end position="198"/>
    </location>
</feature>
<dbReference type="PANTHER" id="PTHR42837:SF2">
    <property type="entry name" value="MEMBRANE METALLOPROTEASE ARASP2, CHLOROPLASTIC-RELATED"/>
    <property type="match status" value="1"/>
</dbReference>
<evidence type="ECO:0000313" key="13">
    <source>
        <dbReference type="EMBL" id="GGN47431.1"/>
    </source>
</evidence>
<keyword evidence="14" id="KW-1185">Reference proteome</keyword>
<evidence type="ECO:0000256" key="7">
    <source>
        <dbReference type="ARBA" id="ARBA00022833"/>
    </source>
</evidence>
<evidence type="ECO:0000256" key="10">
    <source>
        <dbReference type="ARBA" id="ARBA00023136"/>
    </source>
</evidence>
<dbReference type="SUPFAM" id="SSF50156">
    <property type="entry name" value="PDZ domain-like"/>
    <property type="match status" value="2"/>
</dbReference>
<evidence type="ECO:0000313" key="14">
    <source>
        <dbReference type="Proteomes" id="UP000605099"/>
    </source>
</evidence>
<dbReference type="SMART" id="SM00228">
    <property type="entry name" value="PDZ"/>
    <property type="match status" value="2"/>
</dbReference>
<feature type="transmembrane region" description="Helical" evidence="11">
    <location>
        <begin position="6"/>
        <end position="24"/>
    </location>
</feature>
<dbReference type="InterPro" id="IPR008915">
    <property type="entry name" value="Peptidase_M50"/>
</dbReference>
<dbReference type="CDD" id="cd23081">
    <property type="entry name" value="cpPDZ_EcRseP-like"/>
    <property type="match status" value="2"/>
</dbReference>
<evidence type="ECO:0000256" key="6">
    <source>
        <dbReference type="ARBA" id="ARBA00022801"/>
    </source>
</evidence>
<evidence type="ECO:0000256" key="5">
    <source>
        <dbReference type="ARBA" id="ARBA00022692"/>
    </source>
</evidence>
<proteinExistence type="inferred from homology"/>
<dbReference type="EMBL" id="BMLK01000006">
    <property type="protein sequence ID" value="GGN47431.1"/>
    <property type="molecule type" value="Genomic_DNA"/>
</dbReference>
<keyword evidence="7 11" id="KW-0862">Zinc</keyword>
<feature type="transmembrane region" description="Helical" evidence="11">
    <location>
        <begin position="380"/>
        <end position="402"/>
    </location>
</feature>
<dbReference type="InterPro" id="IPR036034">
    <property type="entry name" value="PDZ_sf"/>
</dbReference>
<evidence type="ECO:0000256" key="1">
    <source>
        <dbReference type="ARBA" id="ARBA00001947"/>
    </source>
</evidence>
<evidence type="ECO:0000256" key="3">
    <source>
        <dbReference type="ARBA" id="ARBA00007931"/>
    </source>
</evidence>
<keyword evidence="8 11" id="KW-1133">Transmembrane helix</keyword>
<dbReference type="GO" id="GO:0008237">
    <property type="term" value="F:metallopeptidase activity"/>
    <property type="evidence" value="ECO:0007669"/>
    <property type="project" value="UniProtKB-KW"/>
</dbReference>
<dbReference type="InterPro" id="IPR001478">
    <property type="entry name" value="PDZ"/>
</dbReference>
<dbReference type="PANTHER" id="PTHR42837">
    <property type="entry name" value="REGULATOR OF SIGMA-E PROTEASE RSEP"/>
    <property type="match status" value="1"/>
</dbReference>
<feature type="domain" description="PDZ" evidence="12">
    <location>
        <begin position="201"/>
        <end position="288"/>
    </location>
</feature>
<keyword evidence="10 11" id="KW-0472">Membrane</keyword>
<name>A0ABQ2JJX4_9SPHN</name>
<feature type="transmembrane region" description="Helical" evidence="11">
    <location>
        <begin position="432"/>
        <end position="450"/>
    </location>
</feature>
<dbReference type="RefSeq" id="WP_188819110.1">
    <property type="nucleotide sequence ID" value="NZ_BMLK01000006.1"/>
</dbReference>
<evidence type="ECO:0000256" key="9">
    <source>
        <dbReference type="ARBA" id="ARBA00023049"/>
    </source>
</evidence>
<dbReference type="NCBIfam" id="TIGR00054">
    <property type="entry name" value="RIP metalloprotease RseP"/>
    <property type="match status" value="1"/>
</dbReference>
<dbReference type="InterPro" id="IPR004387">
    <property type="entry name" value="Pept_M50_Zn"/>
</dbReference>
<evidence type="ECO:0000256" key="4">
    <source>
        <dbReference type="ARBA" id="ARBA00022670"/>
    </source>
</evidence>
<evidence type="ECO:0000256" key="11">
    <source>
        <dbReference type="RuleBase" id="RU362031"/>
    </source>
</evidence>
<dbReference type="InterPro" id="IPR041489">
    <property type="entry name" value="PDZ_6"/>
</dbReference>
<dbReference type="EC" id="3.4.24.-" evidence="11"/>
<keyword evidence="11" id="KW-0479">Metal-binding</keyword>
<dbReference type="CDD" id="cd06163">
    <property type="entry name" value="S2P-M50_PDZ_RseP-like"/>
    <property type="match status" value="2"/>
</dbReference>
<reference evidence="14" key="1">
    <citation type="journal article" date="2019" name="Int. J. Syst. Evol. Microbiol.">
        <title>The Global Catalogue of Microorganisms (GCM) 10K type strain sequencing project: providing services to taxonomists for standard genome sequencing and annotation.</title>
        <authorList>
            <consortium name="The Broad Institute Genomics Platform"/>
            <consortium name="The Broad Institute Genome Sequencing Center for Infectious Disease"/>
            <person name="Wu L."/>
            <person name="Ma J."/>
        </authorList>
    </citation>
    <scope>NUCLEOTIDE SEQUENCE [LARGE SCALE GENOMIC DNA]</scope>
    <source>
        <strain evidence="14">CGMCC 1.6784</strain>
    </source>
</reference>
<evidence type="ECO:0000256" key="2">
    <source>
        <dbReference type="ARBA" id="ARBA00004141"/>
    </source>
</evidence>
<dbReference type="Proteomes" id="UP000605099">
    <property type="component" value="Unassembled WGS sequence"/>
</dbReference>
<feature type="transmembrane region" description="Helical" evidence="11">
    <location>
        <begin position="111"/>
        <end position="134"/>
    </location>
</feature>
<comment type="similarity">
    <text evidence="3 11">Belongs to the peptidase M50B family.</text>
</comment>
<dbReference type="Gene3D" id="2.30.42.10">
    <property type="match status" value="2"/>
</dbReference>
<evidence type="ECO:0000256" key="8">
    <source>
        <dbReference type="ARBA" id="ARBA00022989"/>
    </source>
</evidence>
<sequence>MTGSPNLLTTIFAFLLVLGPLVLIHELGHYLVGRLFGVKADAFSVGFGKELAGWTDKRGTRWKLSALPLGGYVQFAGDMNPASAPSAADDGLTPEQRSHTFHVKPLWQRALIVFAGPATNFLLCVAILAAFAFFNGRTVAEAEVAAFTVNSPAQAAGMEIGDRIVAIDGDKIDSATEVPGRVAYFAGKTLPVTIERDGRTLVLPVTIASEQVSDEFGNTAKIGDIGIDFVPPIIGGFFGESPAEQAGLQAGDRIVAIDDADVRSFGDIPELVQPFPGKQVTVTALRDGEARVFPVTIGSITAKGPDGQEKAFGQLGIRAGFGEVVPVSPTEAVELGVSRSFTIMGTMVTGIRQIFTGDRSVKELGGPIKIAKYSGEQFSLGWDAFVGFVALISINLAFINLLPIPGLDGGHLAFYAAEMVRRRPLDVRSQEWAIRTGVALVLALMLFVTVNDLVSLPIFGG</sequence>
<organism evidence="13 14">
    <name type="scientific">Novosphingobium indicum</name>
    <dbReference type="NCBI Taxonomy" id="462949"/>
    <lineage>
        <taxon>Bacteria</taxon>
        <taxon>Pseudomonadati</taxon>
        <taxon>Pseudomonadota</taxon>
        <taxon>Alphaproteobacteria</taxon>
        <taxon>Sphingomonadales</taxon>
        <taxon>Sphingomonadaceae</taxon>
        <taxon>Novosphingobium</taxon>
    </lineage>
</organism>
<dbReference type="Pfam" id="PF02163">
    <property type="entry name" value="Peptidase_M50"/>
    <property type="match status" value="1"/>
</dbReference>
<protein>
    <recommendedName>
        <fullName evidence="11">Zinc metalloprotease</fullName>
        <ecNumber evidence="11">3.4.24.-</ecNumber>
    </recommendedName>
</protein>
<comment type="caution">
    <text evidence="13">The sequence shown here is derived from an EMBL/GenBank/DDBJ whole genome shotgun (WGS) entry which is preliminary data.</text>
</comment>
<evidence type="ECO:0000259" key="12">
    <source>
        <dbReference type="SMART" id="SM00228"/>
    </source>
</evidence>
<gene>
    <name evidence="13" type="ORF">GCM10011349_15730</name>
</gene>
<accession>A0ABQ2JJX4</accession>
<keyword evidence="5 11" id="KW-0812">Transmembrane</keyword>
<comment type="cofactor">
    <cofactor evidence="1 11">
        <name>Zn(2+)</name>
        <dbReference type="ChEBI" id="CHEBI:29105"/>
    </cofactor>
</comment>
<keyword evidence="4" id="KW-0645">Protease</keyword>
<dbReference type="Pfam" id="PF17820">
    <property type="entry name" value="PDZ_6"/>
    <property type="match status" value="2"/>
</dbReference>
<keyword evidence="6 11" id="KW-0378">Hydrolase</keyword>
<keyword evidence="9 11" id="KW-0482">Metalloprotease</keyword>
<comment type="subcellular location">
    <subcellularLocation>
        <location evidence="2">Membrane</location>
        <topology evidence="2">Multi-pass membrane protein</topology>
    </subcellularLocation>
</comment>